<dbReference type="AlphaFoldDB" id="A0A9X4NSZ1"/>
<proteinExistence type="predicted"/>
<sequence length="184" mass="19778">MRPLPGTPPRRVLVAGAGGALLHALRTGGPHAEFTVLTTRPFRGAPHRARCALVAPGAAWAASLPPADHAVVQLGALRRTREAVFWRPSRAELLPLAAALRERGVRTLEVLLADGSALSAAERQRLHALGFEQVTEHRSGTAPNHSAGPWPERLAAWLIGTVLATMRRVVAARPHRPAPRVPRR</sequence>
<dbReference type="Proteomes" id="UP001152876">
    <property type="component" value="Unassembled WGS sequence"/>
</dbReference>
<dbReference type="OrthoDB" id="8905424at2"/>
<dbReference type="RefSeq" id="WP_157572213.1">
    <property type="nucleotide sequence ID" value="NZ_AOGK01000019.1"/>
</dbReference>
<accession>A0A9X4NSZ1</accession>
<evidence type="ECO:0000313" key="1">
    <source>
        <dbReference type="EMBL" id="MDG5977318.1"/>
    </source>
</evidence>
<evidence type="ECO:0000313" key="2">
    <source>
        <dbReference type="Proteomes" id="UP001152876"/>
    </source>
</evidence>
<gene>
    <name evidence="1" type="ORF">H010_18817</name>
</gene>
<name>A0A9X4NSZ1_9BURK</name>
<reference evidence="1" key="1">
    <citation type="submission" date="2013-01" db="EMBL/GenBank/DDBJ databases">
        <title>Genome draft of Hydrogenophaga taeniospiralis 2K1.</title>
        <authorList>
            <person name="Gomila M."/>
            <person name="Lalucat J."/>
        </authorList>
    </citation>
    <scope>NUCLEOTIDE SEQUENCE</scope>
    <source>
        <strain evidence="1">CCUG 15921</strain>
    </source>
</reference>
<comment type="caution">
    <text evidence="1">The sequence shown here is derived from an EMBL/GenBank/DDBJ whole genome shotgun (WGS) entry which is preliminary data.</text>
</comment>
<dbReference type="EMBL" id="AOGK01000019">
    <property type="protein sequence ID" value="MDG5977318.1"/>
    <property type="molecule type" value="Genomic_DNA"/>
</dbReference>
<protein>
    <submittedName>
        <fullName evidence="1">Uncharacterized protein</fullName>
    </submittedName>
</protein>
<keyword evidence="2" id="KW-1185">Reference proteome</keyword>
<organism evidence="1 2">
    <name type="scientific">Hydrogenophaga taeniospiralis CCUG 15921</name>
    <dbReference type="NCBI Taxonomy" id="1281780"/>
    <lineage>
        <taxon>Bacteria</taxon>
        <taxon>Pseudomonadati</taxon>
        <taxon>Pseudomonadota</taxon>
        <taxon>Betaproteobacteria</taxon>
        <taxon>Burkholderiales</taxon>
        <taxon>Comamonadaceae</taxon>
        <taxon>Hydrogenophaga</taxon>
    </lineage>
</organism>